<protein>
    <submittedName>
        <fullName evidence="1">Uncharacterized protein</fullName>
    </submittedName>
</protein>
<sequence length="50" mass="5819">MAIYVSSTYQYIILAIIFSKGKPYRKSMFTNCKSHTEYVGHTRGAFIEEH</sequence>
<dbReference type="AlphaFoldDB" id="A0A9D4K428"/>
<dbReference type="Proteomes" id="UP000828390">
    <property type="component" value="Unassembled WGS sequence"/>
</dbReference>
<keyword evidence="2" id="KW-1185">Reference proteome</keyword>
<reference evidence="1" key="2">
    <citation type="submission" date="2020-11" db="EMBL/GenBank/DDBJ databases">
        <authorList>
            <person name="McCartney M.A."/>
            <person name="Auch B."/>
            <person name="Kono T."/>
            <person name="Mallez S."/>
            <person name="Becker A."/>
            <person name="Gohl D.M."/>
            <person name="Silverstein K.A.T."/>
            <person name="Koren S."/>
            <person name="Bechman K.B."/>
            <person name="Herman A."/>
            <person name="Abrahante J.E."/>
            <person name="Garbe J."/>
        </authorList>
    </citation>
    <scope>NUCLEOTIDE SEQUENCE</scope>
    <source>
        <strain evidence="1">Duluth1</strain>
        <tissue evidence="1">Whole animal</tissue>
    </source>
</reference>
<reference evidence="1" key="1">
    <citation type="journal article" date="2019" name="bioRxiv">
        <title>The Genome of the Zebra Mussel, Dreissena polymorpha: A Resource for Invasive Species Research.</title>
        <authorList>
            <person name="McCartney M.A."/>
            <person name="Auch B."/>
            <person name="Kono T."/>
            <person name="Mallez S."/>
            <person name="Zhang Y."/>
            <person name="Obille A."/>
            <person name="Becker A."/>
            <person name="Abrahante J.E."/>
            <person name="Garbe J."/>
            <person name="Badalamenti J.P."/>
            <person name="Herman A."/>
            <person name="Mangelson H."/>
            <person name="Liachko I."/>
            <person name="Sullivan S."/>
            <person name="Sone E.D."/>
            <person name="Koren S."/>
            <person name="Silverstein K.A.T."/>
            <person name="Beckman K.B."/>
            <person name="Gohl D.M."/>
        </authorList>
    </citation>
    <scope>NUCLEOTIDE SEQUENCE</scope>
    <source>
        <strain evidence="1">Duluth1</strain>
        <tissue evidence="1">Whole animal</tissue>
    </source>
</reference>
<comment type="caution">
    <text evidence="1">The sequence shown here is derived from an EMBL/GenBank/DDBJ whole genome shotgun (WGS) entry which is preliminary data.</text>
</comment>
<name>A0A9D4K428_DREPO</name>
<evidence type="ECO:0000313" key="2">
    <source>
        <dbReference type="Proteomes" id="UP000828390"/>
    </source>
</evidence>
<gene>
    <name evidence="1" type="ORF">DPMN_105930</name>
</gene>
<accession>A0A9D4K428</accession>
<dbReference type="EMBL" id="JAIWYP010000004">
    <property type="protein sequence ID" value="KAH3832638.1"/>
    <property type="molecule type" value="Genomic_DNA"/>
</dbReference>
<proteinExistence type="predicted"/>
<organism evidence="1 2">
    <name type="scientific">Dreissena polymorpha</name>
    <name type="common">Zebra mussel</name>
    <name type="synonym">Mytilus polymorpha</name>
    <dbReference type="NCBI Taxonomy" id="45954"/>
    <lineage>
        <taxon>Eukaryota</taxon>
        <taxon>Metazoa</taxon>
        <taxon>Spiralia</taxon>
        <taxon>Lophotrochozoa</taxon>
        <taxon>Mollusca</taxon>
        <taxon>Bivalvia</taxon>
        <taxon>Autobranchia</taxon>
        <taxon>Heteroconchia</taxon>
        <taxon>Euheterodonta</taxon>
        <taxon>Imparidentia</taxon>
        <taxon>Neoheterodontei</taxon>
        <taxon>Myida</taxon>
        <taxon>Dreissenoidea</taxon>
        <taxon>Dreissenidae</taxon>
        <taxon>Dreissena</taxon>
    </lineage>
</organism>
<evidence type="ECO:0000313" key="1">
    <source>
        <dbReference type="EMBL" id="KAH3832638.1"/>
    </source>
</evidence>